<proteinExistence type="predicted"/>
<organism evidence="1">
    <name type="scientific">viral metagenome</name>
    <dbReference type="NCBI Taxonomy" id="1070528"/>
    <lineage>
        <taxon>unclassified sequences</taxon>
        <taxon>metagenomes</taxon>
        <taxon>organismal metagenomes</taxon>
    </lineage>
</organism>
<sequence length="148" mass="17669">MLKFFLYKNNKPSWKLIFDTMKQHLSELLQTQDVCIELKKISKQPTDSQRGYYWAVILPMIKHGLYELGNDQYKQIEDVHDFMKEQLKFYTIETIKIKKTMLRVKKYKSISNAEGAKDETSKYIDECIRWVAENLSVIIPEANRYGYK</sequence>
<dbReference type="AlphaFoldDB" id="A0A6M3IZ31"/>
<protein>
    <submittedName>
        <fullName evidence="1">Uncharacterized protein</fullName>
    </submittedName>
</protein>
<name>A0A6M3IZ31_9ZZZZ</name>
<reference evidence="1" key="1">
    <citation type="submission" date="2020-03" db="EMBL/GenBank/DDBJ databases">
        <title>The deep terrestrial virosphere.</title>
        <authorList>
            <person name="Holmfeldt K."/>
            <person name="Nilsson E."/>
            <person name="Simone D."/>
            <person name="Lopez-Fernandez M."/>
            <person name="Wu X."/>
            <person name="de Brujin I."/>
            <person name="Lundin D."/>
            <person name="Andersson A."/>
            <person name="Bertilsson S."/>
            <person name="Dopson M."/>
        </authorList>
    </citation>
    <scope>NUCLEOTIDE SEQUENCE</scope>
    <source>
        <strain evidence="1">MM415B00808</strain>
    </source>
</reference>
<gene>
    <name evidence="1" type="ORF">MM415B00808_0006</name>
</gene>
<dbReference type="InterPro" id="IPR036619">
    <property type="entry name" value="NinB_sf"/>
</dbReference>
<dbReference type="Gene3D" id="1.10.3790.10">
    <property type="entry name" value="NinB"/>
    <property type="match status" value="1"/>
</dbReference>
<evidence type="ECO:0000313" key="1">
    <source>
        <dbReference type="EMBL" id="QJA62221.1"/>
    </source>
</evidence>
<dbReference type="EMBL" id="MT141465">
    <property type="protein sequence ID" value="QJA62221.1"/>
    <property type="molecule type" value="Genomic_DNA"/>
</dbReference>
<accession>A0A6M3IZ31</accession>